<evidence type="ECO:0000313" key="2">
    <source>
        <dbReference type="EMBL" id="CCO37191.1"/>
    </source>
</evidence>
<dbReference type="InterPro" id="IPR004242">
    <property type="entry name" value="Transposase_21"/>
</dbReference>
<accession>M5CCM5</accession>
<feature type="compositionally biased region" description="Acidic residues" evidence="1">
    <location>
        <begin position="74"/>
        <end position="85"/>
    </location>
</feature>
<dbReference type="AlphaFoldDB" id="M5CCM5"/>
<dbReference type="Pfam" id="PF02992">
    <property type="entry name" value="Transposase_21"/>
    <property type="match status" value="1"/>
</dbReference>
<dbReference type="Proteomes" id="UP000012065">
    <property type="component" value="Unassembled WGS sequence"/>
</dbReference>
<feature type="compositionally biased region" description="Pro residues" evidence="1">
    <location>
        <begin position="61"/>
        <end position="73"/>
    </location>
</feature>
<comment type="caution">
    <text evidence="2">The sequence shown here is derived from an EMBL/GenBank/DDBJ whole genome shotgun (WGS) entry which is preliminary data.</text>
</comment>
<dbReference type="HOGENOM" id="CLU_009141_0_1_1"/>
<name>M5CCM5_THACB</name>
<gene>
    <name evidence="2" type="ORF">BN14_11345</name>
</gene>
<protein>
    <recommendedName>
        <fullName evidence="4">Transposase family Tnp2 protein</fullName>
    </recommendedName>
</protein>
<reference evidence="2 3" key="1">
    <citation type="journal article" date="2013" name="J. Biotechnol.">
        <title>Establishment and interpretation of the genome sequence of the phytopathogenic fungus Rhizoctonia solani AG1-IB isolate 7/3/14.</title>
        <authorList>
            <person name="Wibberg D.W."/>
            <person name="Jelonek L.J."/>
            <person name="Rupp O.R."/>
            <person name="Hennig M.H."/>
            <person name="Eikmeyer F.E."/>
            <person name="Goesmann A.G."/>
            <person name="Hartmann A.H."/>
            <person name="Borriss R.B."/>
            <person name="Grosch R.G."/>
            <person name="Puehler A.P."/>
            <person name="Schlueter A.S."/>
        </authorList>
    </citation>
    <scope>NUCLEOTIDE SEQUENCE [LARGE SCALE GENOMIC DNA]</scope>
    <source>
        <strain evidence="3">AG1-IB / isolate 7/3/14</strain>
    </source>
</reference>
<dbReference type="PANTHER" id="PTHR46579">
    <property type="entry name" value="F5/8 TYPE C DOMAIN-CONTAINING PROTEIN-RELATED"/>
    <property type="match status" value="1"/>
</dbReference>
<evidence type="ECO:0008006" key="4">
    <source>
        <dbReference type="Google" id="ProtNLM"/>
    </source>
</evidence>
<evidence type="ECO:0000313" key="3">
    <source>
        <dbReference type="Proteomes" id="UP000012065"/>
    </source>
</evidence>
<evidence type="ECO:0000256" key="1">
    <source>
        <dbReference type="SAM" id="MobiDB-lite"/>
    </source>
</evidence>
<dbReference type="EMBL" id="CAOJ01016887">
    <property type="protein sequence ID" value="CCO37191.1"/>
    <property type="molecule type" value="Genomic_DNA"/>
</dbReference>
<feature type="region of interest" description="Disordered" evidence="1">
    <location>
        <begin position="39"/>
        <end position="85"/>
    </location>
</feature>
<sequence length="960" mass="110490">MRVDYDQMEIEDESMVMGENHIDDFDYPAFNYDYNNEQMEYSSDSKSSKAPSSTGSWLNIPTPPPSPPPPPPPDSDEESPSEDEDGFIQVTEEDYREYERWYAEDDMIELTEMLVETLTEEEIASIKMSAIRLFGHISQRDYERIRYSFKENIRLMSIYRIHKRLAKLSGIDPITVDCCIDICHAFTGCYADEVVCSECNKPRFDSKGKPYKVFEYLPMTPRFQGYFNNPDMVKAMNHRHEYPLEPGRIDEYFDSTNYADLCKSDIIVEGVNLGVKFFGHRRDIAYMVMLDGVELFDQATGSKSTCWPIMAQNLNLPASQRAKLRNIIPLGVIPGPNQPKDFDSFLEPFVEEALDQARGVETFDVTTGKKFTLRAHPVIVSGDMQAIKHVTQMKGPNGKFPCRACEIGGVYHTCRRTYYIPLINPVNRPDAIPDNRYDPDAKPGDHTGFDPLDLPLRTPRRIARQLDKMDAAITKAQREELGTRFGLNGDSILDRIPSIKRPNSYPHEFLHLFLLNHGPELFSLWAGTHSGLEGLDEPLDFVLPLCHRIAIGEETEDSTRWIPARMSRPMPNIHTCISAYCGESWSSWLVYIGPIVLRGRLPEKYYNHYLELVDILKCLLSVTNTRARIEQLKLDVARYVERFEELYYQYKYERLFLCKLTLHAILHVPDDVIRCGPVWVHWSFSMERYCREITFCAKSKVLPYTTISKHALLFGKNDMPIAEAALSKMERTYPGYETHILRFPCLREFQPNKHVRQRLAAYFHTNQPDHSYQEWYKFLPKRCERWGKLRIAEGGDCIRAAVACNPTSVYGKRDSSFVRYSYEKDKNENDPRASVNMISAVGYGRLDFILALTLPRKTPPQRESQSDTNGDDEDLEAITHVLAHITEAKDVDQDATVELVTYRDYGRSFILDVKNVENVAGRVWTRGVRRTGEWAIIDRSGGVARAEFNVEEHGSDDEEQ</sequence>
<proteinExistence type="predicted"/>
<organism evidence="2 3">
    <name type="scientific">Thanatephorus cucumeris (strain AG1-IB / isolate 7/3/14)</name>
    <name type="common">Lettuce bottom rot fungus</name>
    <name type="synonym">Rhizoctonia solani</name>
    <dbReference type="NCBI Taxonomy" id="1108050"/>
    <lineage>
        <taxon>Eukaryota</taxon>
        <taxon>Fungi</taxon>
        <taxon>Dikarya</taxon>
        <taxon>Basidiomycota</taxon>
        <taxon>Agaricomycotina</taxon>
        <taxon>Agaricomycetes</taxon>
        <taxon>Cantharellales</taxon>
        <taxon>Ceratobasidiaceae</taxon>
        <taxon>Rhizoctonia</taxon>
        <taxon>Rhizoctonia solani AG-1</taxon>
    </lineage>
</organism>
<feature type="compositionally biased region" description="Low complexity" evidence="1">
    <location>
        <begin position="42"/>
        <end position="56"/>
    </location>
</feature>
<dbReference type="PANTHER" id="PTHR46579:SF1">
    <property type="entry name" value="F5_8 TYPE C DOMAIN-CONTAINING PROTEIN"/>
    <property type="match status" value="1"/>
</dbReference>